<dbReference type="InParanoid" id="A0A1M6J4L1"/>
<dbReference type="RefSeq" id="WP_143183575.1">
    <property type="nucleotide sequence ID" value="NZ_FQYR01000003.1"/>
</dbReference>
<dbReference type="SUPFAM" id="SSF158446">
    <property type="entry name" value="IVS-encoded protein-like"/>
    <property type="match status" value="1"/>
</dbReference>
<reference evidence="1 2" key="1">
    <citation type="submission" date="2016-11" db="EMBL/GenBank/DDBJ databases">
        <authorList>
            <person name="Jaros S."/>
            <person name="Januszkiewicz K."/>
            <person name="Wedrychowicz H."/>
        </authorList>
    </citation>
    <scope>NUCLEOTIDE SEQUENCE [LARGE SCALE GENOMIC DNA]</scope>
    <source>
        <strain evidence="1 2">DSM 18772</strain>
    </source>
</reference>
<dbReference type="PANTHER" id="PTHR38471:SF2">
    <property type="entry name" value="FOUR HELIX BUNDLE PROTEIN"/>
    <property type="match status" value="1"/>
</dbReference>
<dbReference type="Pfam" id="PF05635">
    <property type="entry name" value="23S_rRNA_IVP"/>
    <property type="match status" value="1"/>
</dbReference>
<keyword evidence="2" id="KW-1185">Reference proteome</keyword>
<gene>
    <name evidence="1" type="ORF">SAMN02745181_2007</name>
</gene>
<dbReference type="PANTHER" id="PTHR38471">
    <property type="entry name" value="FOUR HELIX BUNDLE PROTEIN"/>
    <property type="match status" value="1"/>
</dbReference>
<dbReference type="InterPro" id="IPR012657">
    <property type="entry name" value="23S_rRNA-intervening_sequence"/>
</dbReference>
<evidence type="ECO:0000313" key="2">
    <source>
        <dbReference type="Proteomes" id="UP000184510"/>
    </source>
</evidence>
<dbReference type="EMBL" id="FQYR01000003">
    <property type="protein sequence ID" value="SHJ41618.1"/>
    <property type="molecule type" value="Genomic_DNA"/>
</dbReference>
<accession>A0A1M6J4L1</accession>
<dbReference type="InterPro" id="IPR036583">
    <property type="entry name" value="23S_rRNA_IVS_sf"/>
</dbReference>
<dbReference type="NCBIfam" id="TIGR02436">
    <property type="entry name" value="four helix bundle protein"/>
    <property type="match status" value="1"/>
</dbReference>
<protein>
    <submittedName>
        <fullName evidence="1">Four helix bundle protein</fullName>
    </submittedName>
</protein>
<dbReference type="STRING" id="1123071.SAMN02745181_2007"/>
<proteinExistence type="predicted"/>
<name>A0A1M6J4L1_9BACT</name>
<dbReference type="Gene3D" id="1.20.1440.60">
    <property type="entry name" value="23S rRNA-intervening sequence"/>
    <property type="match status" value="1"/>
</dbReference>
<dbReference type="AlphaFoldDB" id="A0A1M6J4L1"/>
<dbReference type="OrthoDB" id="9800370at2"/>
<sequence length="136" mass="15472">METQITSFEDLEAYKACREFRIFACTVIAKSLNQQKEFELAKQLKDSARSTTANIAEGYGRFHHLDNAKFCSNARGSLYEALEHIITASDEGFTTEQNLSTSREYFEKSVKLLNGYINYLYRSANKSKNQSAPQSC</sequence>
<evidence type="ECO:0000313" key="1">
    <source>
        <dbReference type="EMBL" id="SHJ41618.1"/>
    </source>
</evidence>
<dbReference type="Proteomes" id="UP000184510">
    <property type="component" value="Unassembled WGS sequence"/>
</dbReference>
<organism evidence="1 2">
    <name type="scientific">Rubritalea squalenifaciens DSM 18772</name>
    <dbReference type="NCBI Taxonomy" id="1123071"/>
    <lineage>
        <taxon>Bacteria</taxon>
        <taxon>Pseudomonadati</taxon>
        <taxon>Verrucomicrobiota</taxon>
        <taxon>Verrucomicrobiia</taxon>
        <taxon>Verrucomicrobiales</taxon>
        <taxon>Rubritaleaceae</taxon>
        <taxon>Rubritalea</taxon>
    </lineage>
</organism>